<keyword evidence="3" id="KW-1185">Reference proteome</keyword>
<comment type="caution">
    <text evidence="2">The sequence shown here is derived from an EMBL/GenBank/DDBJ whole genome shotgun (WGS) entry which is preliminary data.</text>
</comment>
<accession>A0A3S3N4R6</accession>
<gene>
    <name evidence="2" type="ORF">CKAN_01722800</name>
</gene>
<proteinExistence type="predicted"/>
<name>A0A3S3N4R6_9MAGN</name>
<evidence type="ECO:0000256" key="1">
    <source>
        <dbReference type="SAM" id="MobiDB-lite"/>
    </source>
</evidence>
<organism evidence="2 3">
    <name type="scientific">Cinnamomum micranthum f. kanehirae</name>
    <dbReference type="NCBI Taxonomy" id="337451"/>
    <lineage>
        <taxon>Eukaryota</taxon>
        <taxon>Viridiplantae</taxon>
        <taxon>Streptophyta</taxon>
        <taxon>Embryophyta</taxon>
        <taxon>Tracheophyta</taxon>
        <taxon>Spermatophyta</taxon>
        <taxon>Magnoliopsida</taxon>
        <taxon>Magnoliidae</taxon>
        <taxon>Laurales</taxon>
        <taxon>Lauraceae</taxon>
        <taxon>Cinnamomum</taxon>
    </lineage>
</organism>
<protein>
    <submittedName>
        <fullName evidence="2">Uncharacterized protein</fullName>
    </submittedName>
</protein>
<dbReference type="Proteomes" id="UP000283530">
    <property type="component" value="Unassembled WGS sequence"/>
</dbReference>
<sequence length="106" mass="12410">MSKSEKEGGWNRNHVGEGGWAQAPMFESEKKKREKRTCRMVEEEEGTAISNFKSEVKRESRMKELRQREREKERKLRSFKTLENLLHLLICSSSCSISIGIRVLHS</sequence>
<evidence type="ECO:0000313" key="3">
    <source>
        <dbReference type="Proteomes" id="UP000283530"/>
    </source>
</evidence>
<feature type="region of interest" description="Disordered" evidence="1">
    <location>
        <begin position="1"/>
        <end position="35"/>
    </location>
</feature>
<dbReference type="EMBL" id="QPKB01000007">
    <property type="protein sequence ID" value="RWR88234.1"/>
    <property type="molecule type" value="Genomic_DNA"/>
</dbReference>
<reference evidence="2 3" key="1">
    <citation type="journal article" date="2019" name="Nat. Plants">
        <title>Stout camphor tree genome fills gaps in understanding of flowering plant genome evolution.</title>
        <authorList>
            <person name="Chaw S.M."/>
            <person name="Liu Y.C."/>
            <person name="Wu Y.W."/>
            <person name="Wang H.Y."/>
            <person name="Lin C.I."/>
            <person name="Wu C.S."/>
            <person name="Ke H.M."/>
            <person name="Chang L.Y."/>
            <person name="Hsu C.Y."/>
            <person name="Yang H.T."/>
            <person name="Sudianto E."/>
            <person name="Hsu M.H."/>
            <person name="Wu K.P."/>
            <person name="Wang L.N."/>
            <person name="Leebens-Mack J.H."/>
            <person name="Tsai I.J."/>
        </authorList>
    </citation>
    <scope>NUCLEOTIDE SEQUENCE [LARGE SCALE GENOMIC DNA]</scope>
    <source>
        <strain evidence="3">cv. Chaw 1501</strain>
        <tissue evidence="2">Young leaves</tissue>
    </source>
</reference>
<dbReference type="AlphaFoldDB" id="A0A3S3N4R6"/>
<evidence type="ECO:0000313" key="2">
    <source>
        <dbReference type="EMBL" id="RWR88234.1"/>
    </source>
</evidence>